<feature type="domain" description="Beta-lactamase-related" evidence="3">
    <location>
        <begin position="3"/>
        <end position="78"/>
    </location>
</feature>
<dbReference type="Proteomes" id="UP001152622">
    <property type="component" value="Chromosome 5"/>
</dbReference>
<name>A0A9Q1FIR9_SYNKA</name>
<feature type="chain" id="PRO_5040198247" description="Beta-lactamase-related domain-containing protein" evidence="2">
    <location>
        <begin position="22"/>
        <end position="87"/>
    </location>
</feature>
<evidence type="ECO:0000259" key="3">
    <source>
        <dbReference type="Pfam" id="PF00144"/>
    </source>
</evidence>
<evidence type="ECO:0000313" key="4">
    <source>
        <dbReference type="EMBL" id="KAJ8359405.1"/>
    </source>
</evidence>
<feature type="signal peptide" evidence="2">
    <location>
        <begin position="1"/>
        <end position="21"/>
    </location>
</feature>
<comment type="similarity">
    <text evidence="1">Belongs to the beta-lactamase family.</text>
</comment>
<keyword evidence="5" id="KW-1185">Reference proteome</keyword>
<evidence type="ECO:0000256" key="2">
    <source>
        <dbReference type="SAM" id="SignalP"/>
    </source>
</evidence>
<dbReference type="InterPro" id="IPR012338">
    <property type="entry name" value="Beta-lactam/transpept-like"/>
</dbReference>
<dbReference type="PANTHER" id="PTHR22935:SF95">
    <property type="entry name" value="BETA-LACTAMASE-LIKE 1-RELATED"/>
    <property type="match status" value="1"/>
</dbReference>
<accession>A0A9Q1FIR9</accession>
<dbReference type="AlphaFoldDB" id="A0A9Q1FIR9"/>
<dbReference type="PANTHER" id="PTHR22935">
    <property type="entry name" value="PENICILLIN-BINDING PROTEIN"/>
    <property type="match status" value="1"/>
</dbReference>
<dbReference type="InterPro" id="IPR051478">
    <property type="entry name" value="Beta-lactamase-like_AB/R"/>
</dbReference>
<dbReference type="Gene3D" id="3.40.710.10">
    <property type="entry name" value="DD-peptidase/beta-lactamase superfamily"/>
    <property type="match status" value="1"/>
</dbReference>
<proteinExistence type="inferred from homology"/>
<organism evidence="4 5">
    <name type="scientific">Synaphobranchus kaupii</name>
    <name type="common">Kaup's arrowtooth eel</name>
    <dbReference type="NCBI Taxonomy" id="118154"/>
    <lineage>
        <taxon>Eukaryota</taxon>
        <taxon>Metazoa</taxon>
        <taxon>Chordata</taxon>
        <taxon>Craniata</taxon>
        <taxon>Vertebrata</taxon>
        <taxon>Euteleostomi</taxon>
        <taxon>Actinopterygii</taxon>
        <taxon>Neopterygii</taxon>
        <taxon>Teleostei</taxon>
        <taxon>Anguilliformes</taxon>
        <taxon>Synaphobranchidae</taxon>
        <taxon>Synaphobranchus</taxon>
    </lineage>
</organism>
<protein>
    <recommendedName>
        <fullName evidence="3">Beta-lactamase-related domain-containing protein</fullName>
    </recommendedName>
</protein>
<reference evidence="4" key="1">
    <citation type="journal article" date="2023" name="Science">
        <title>Genome structures resolve the early diversification of teleost fishes.</title>
        <authorList>
            <person name="Parey E."/>
            <person name="Louis A."/>
            <person name="Montfort J."/>
            <person name="Bouchez O."/>
            <person name="Roques C."/>
            <person name="Iampietro C."/>
            <person name="Lluch J."/>
            <person name="Castinel A."/>
            <person name="Donnadieu C."/>
            <person name="Desvignes T."/>
            <person name="Floi Bucao C."/>
            <person name="Jouanno E."/>
            <person name="Wen M."/>
            <person name="Mejri S."/>
            <person name="Dirks R."/>
            <person name="Jansen H."/>
            <person name="Henkel C."/>
            <person name="Chen W.J."/>
            <person name="Zahm M."/>
            <person name="Cabau C."/>
            <person name="Klopp C."/>
            <person name="Thompson A.W."/>
            <person name="Robinson-Rechavi M."/>
            <person name="Braasch I."/>
            <person name="Lecointre G."/>
            <person name="Bobe J."/>
            <person name="Postlethwait J.H."/>
            <person name="Berthelot C."/>
            <person name="Roest Crollius H."/>
            <person name="Guiguen Y."/>
        </authorList>
    </citation>
    <scope>NUCLEOTIDE SEQUENCE</scope>
    <source>
        <strain evidence="4">WJC10195</strain>
    </source>
</reference>
<dbReference type="SUPFAM" id="SSF56601">
    <property type="entry name" value="beta-lactamase/transpeptidase-like"/>
    <property type="match status" value="1"/>
</dbReference>
<comment type="caution">
    <text evidence="4">The sequence shown here is derived from an EMBL/GenBank/DDBJ whole genome shotgun (WGS) entry which is preliminary data.</text>
</comment>
<dbReference type="Pfam" id="PF00144">
    <property type="entry name" value="Beta-lactamase"/>
    <property type="match status" value="1"/>
</dbReference>
<dbReference type="EMBL" id="JAINUF010000005">
    <property type="protein sequence ID" value="KAJ8359405.1"/>
    <property type="molecule type" value="Genomic_DNA"/>
</dbReference>
<sequence>MDNTRCHYSNLAFSLLAHVLAEKVVGLDYQHWISDSILDRLGMEDTGFDITPGIQSQMAVGVYTSGQPAALRPGLVPALWADVLHGS</sequence>
<evidence type="ECO:0000313" key="5">
    <source>
        <dbReference type="Proteomes" id="UP001152622"/>
    </source>
</evidence>
<gene>
    <name evidence="4" type="ORF">SKAU_G00159300</name>
</gene>
<dbReference type="InterPro" id="IPR001466">
    <property type="entry name" value="Beta-lactam-related"/>
</dbReference>
<evidence type="ECO:0000256" key="1">
    <source>
        <dbReference type="ARBA" id="ARBA00038473"/>
    </source>
</evidence>
<keyword evidence="2" id="KW-0732">Signal</keyword>
<dbReference type="OrthoDB" id="5946976at2759"/>